<reference evidence="2" key="1">
    <citation type="submission" date="2020-06" db="EMBL/GenBank/DDBJ databases">
        <authorList>
            <person name="Li T."/>
            <person name="Hu X."/>
            <person name="Zhang T."/>
            <person name="Song X."/>
            <person name="Zhang H."/>
            <person name="Dai N."/>
            <person name="Sheng W."/>
            <person name="Hou X."/>
            <person name="Wei L."/>
        </authorList>
    </citation>
    <scope>NUCLEOTIDE SEQUENCE</scope>
    <source>
        <strain evidence="2">KEN1</strain>
        <tissue evidence="2">Leaf</tissue>
    </source>
</reference>
<gene>
    <name evidence="2" type="ORF">Slati_2933000</name>
</gene>
<organism evidence="2">
    <name type="scientific">Sesamum latifolium</name>
    <dbReference type="NCBI Taxonomy" id="2727402"/>
    <lineage>
        <taxon>Eukaryota</taxon>
        <taxon>Viridiplantae</taxon>
        <taxon>Streptophyta</taxon>
        <taxon>Embryophyta</taxon>
        <taxon>Tracheophyta</taxon>
        <taxon>Spermatophyta</taxon>
        <taxon>Magnoliopsida</taxon>
        <taxon>eudicotyledons</taxon>
        <taxon>Gunneridae</taxon>
        <taxon>Pentapetalae</taxon>
        <taxon>asterids</taxon>
        <taxon>lamiids</taxon>
        <taxon>Lamiales</taxon>
        <taxon>Pedaliaceae</taxon>
        <taxon>Sesamum</taxon>
    </lineage>
</organism>
<dbReference type="PANTHER" id="PTHR33116">
    <property type="entry name" value="REVERSE TRANSCRIPTASE ZINC-BINDING DOMAIN-CONTAINING PROTEIN-RELATED-RELATED"/>
    <property type="match status" value="1"/>
</dbReference>
<name>A0AAW2VEE6_9LAMI</name>
<protein>
    <recommendedName>
        <fullName evidence="1">Reverse transcriptase zinc-binding domain-containing protein</fullName>
    </recommendedName>
</protein>
<evidence type="ECO:0000313" key="2">
    <source>
        <dbReference type="EMBL" id="KAL0427582.1"/>
    </source>
</evidence>
<dbReference type="EMBL" id="JACGWN010000010">
    <property type="protein sequence ID" value="KAL0427582.1"/>
    <property type="molecule type" value="Genomic_DNA"/>
</dbReference>
<dbReference type="Pfam" id="PF13966">
    <property type="entry name" value="zf-RVT"/>
    <property type="match status" value="1"/>
</dbReference>
<evidence type="ECO:0000259" key="1">
    <source>
        <dbReference type="Pfam" id="PF13966"/>
    </source>
</evidence>
<comment type="caution">
    <text evidence="2">The sequence shown here is derived from an EMBL/GenBank/DDBJ whole genome shotgun (WGS) entry which is preliminary data.</text>
</comment>
<reference evidence="2" key="2">
    <citation type="journal article" date="2024" name="Plant">
        <title>Genomic evolution and insights into agronomic trait innovations of Sesamum species.</title>
        <authorList>
            <person name="Miao H."/>
            <person name="Wang L."/>
            <person name="Qu L."/>
            <person name="Liu H."/>
            <person name="Sun Y."/>
            <person name="Le M."/>
            <person name="Wang Q."/>
            <person name="Wei S."/>
            <person name="Zheng Y."/>
            <person name="Lin W."/>
            <person name="Duan Y."/>
            <person name="Cao H."/>
            <person name="Xiong S."/>
            <person name="Wang X."/>
            <person name="Wei L."/>
            <person name="Li C."/>
            <person name="Ma Q."/>
            <person name="Ju M."/>
            <person name="Zhao R."/>
            <person name="Li G."/>
            <person name="Mu C."/>
            <person name="Tian Q."/>
            <person name="Mei H."/>
            <person name="Zhang T."/>
            <person name="Gao T."/>
            <person name="Zhang H."/>
        </authorList>
    </citation>
    <scope>NUCLEOTIDE SEQUENCE</scope>
    <source>
        <strain evidence="2">KEN1</strain>
    </source>
</reference>
<dbReference type="InterPro" id="IPR026960">
    <property type="entry name" value="RVT-Znf"/>
</dbReference>
<dbReference type="PANTHER" id="PTHR33116:SF80">
    <property type="entry name" value="REVERSE TRANSCRIPTASE ZINC-BINDING DOMAIN-CONTAINING PROTEIN"/>
    <property type="match status" value="1"/>
</dbReference>
<proteinExistence type="predicted"/>
<dbReference type="AlphaFoldDB" id="A0AAW2VEE6"/>
<accession>A0AAW2VEE6</accession>
<feature type="domain" description="Reverse transcriptase zinc-binding" evidence="1">
    <location>
        <begin position="230"/>
        <end position="291"/>
    </location>
</feature>
<sequence>MTIRLGRVLPKVLALSQSGFVPGRLLSDNVLLEQELIHSLESRRPNANVIFKLDMAKAYDRYAPGMGMTNLSHGGWLALIKSVLQAMPLHLLQVISPSKSILLAIERIFNGFFWGSYNGRKHIHWTSWAKFGTGYVAFEKWRSHLYFGLWATGGFFWHDNWFGEKTLAKLVNRESYTMEPVRYYWHEGEWNVPKIFRTVPTHIAQVICQILIAAGQDEKIVWTRSSDGVFSMREAWETIRVASPRRQLLADIRHCSLRPTMSVFFWRLFQNRIPVDARMKQKGLASRPNANAVRQKRRSHTYLWRARQCMVCGSILPISLGFSYVTPGTSFIWCIFGATALRFTQTCIFVH</sequence>